<dbReference type="RefSeq" id="XP_060453402.1">
    <property type="nucleotide sequence ID" value="XM_060604158.1"/>
</dbReference>
<dbReference type="InterPro" id="IPR000772">
    <property type="entry name" value="Ricin_B_lectin"/>
</dbReference>
<accession>A0AA48HZ36</accession>
<sequence length="161" mass="17968">MLLWTLLMVTVAATSVHPGRNNRRKCLDVEGANGDLSQVYISKAVTFTDCCGSATQDWEVRRGTTFIKLAGTDWCVDVGTHRRPPYGWHPANGELAKLYPCGTLGHEAGQTFEFKRNVFSVKEKALGDFCLDLRDGNLGPGNQLQMWNCYKHNQNQVFSIS</sequence>
<dbReference type="Proteomes" id="UP001233271">
    <property type="component" value="Chromosome 1"/>
</dbReference>
<dbReference type="SMART" id="SM00458">
    <property type="entry name" value="RICIN"/>
    <property type="match status" value="1"/>
</dbReference>
<proteinExistence type="predicted"/>
<dbReference type="SUPFAM" id="SSF50370">
    <property type="entry name" value="Ricin B-like lectins"/>
    <property type="match status" value="1"/>
</dbReference>
<dbReference type="PROSITE" id="PS50231">
    <property type="entry name" value="RICIN_B_LECTIN"/>
    <property type="match status" value="1"/>
</dbReference>
<dbReference type="AlphaFoldDB" id="A0AA48HZ36"/>
<evidence type="ECO:0000313" key="3">
    <source>
        <dbReference type="EMBL" id="BEI88136.1"/>
    </source>
</evidence>
<dbReference type="KEGG" id="ccac:CcaHIS019_0108540"/>
<evidence type="ECO:0000259" key="2">
    <source>
        <dbReference type="SMART" id="SM00458"/>
    </source>
</evidence>
<evidence type="ECO:0000313" key="4">
    <source>
        <dbReference type="Proteomes" id="UP001233271"/>
    </source>
</evidence>
<dbReference type="CDD" id="cd00161">
    <property type="entry name" value="beta-trefoil_Ricin-like"/>
    <property type="match status" value="1"/>
</dbReference>
<feature type="domain" description="Ricin B lectin" evidence="2">
    <location>
        <begin position="13"/>
        <end position="161"/>
    </location>
</feature>
<feature type="signal peptide" evidence="1">
    <location>
        <begin position="1"/>
        <end position="18"/>
    </location>
</feature>
<gene>
    <name evidence="3" type="ORF">CcaverHIS019_0108540</name>
</gene>
<dbReference type="Pfam" id="PF00652">
    <property type="entry name" value="Ricin_B_lectin"/>
    <property type="match status" value="1"/>
</dbReference>
<dbReference type="Gene3D" id="2.80.10.50">
    <property type="match status" value="1"/>
</dbReference>
<keyword evidence="1" id="KW-0732">Signal</keyword>
<dbReference type="GeneID" id="85492007"/>
<evidence type="ECO:0000256" key="1">
    <source>
        <dbReference type="SAM" id="SignalP"/>
    </source>
</evidence>
<dbReference type="EMBL" id="AP028212">
    <property type="protein sequence ID" value="BEI88136.1"/>
    <property type="molecule type" value="Genomic_DNA"/>
</dbReference>
<keyword evidence="4" id="KW-1185">Reference proteome</keyword>
<reference evidence="3" key="1">
    <citation type="journal article" date="2023" name="BMC Genomics">
        <title>Chromosome-level genome assemblies of Cutaneotrichosporon spp. (Trichosporonales, Basidiomycota) reveal imbalanced evolution between nucleotide sequences and chromosome synteny.</title>
        <authorList>
            <person name="Kobayashi Y."/>
            <person name="Kayamori A."/>
            <person name="Aoki K."/>
            <person name="Shiwa Y."/>
            <person name="Matsutani M."/>
            <person name="Fujita N."/>
            <person name="Sugita T."/>
            <person name="Iwasaki W."/>
            <person name="Tanaka N."/>
            <person name="Takashima M."/>
        </authorList>
    </citation>
    <scope>NUCLEOTIDE SEQUENCE</scope>
    <source>
        <strain evidence="3">HIS019</strain>
    </source>
</reference>
<protein>
    <recommendedName>
        <fullName evidence="2">Ricin B lectin domain-containing protein</fullName>
    </recommendedName>
</protein>
<feature type="chain" id="PRO_5041268477" description="Ricin B lectin domain-containing protein" evidence="1">
    <location>
        <begin position="19"/>
        <end position="161"/>
    </location>
</feature>
<name>A0AA48HZ36_9TREE</name>
<dbReference type="InterPro" id="IPR035992">
    <property type="entry name" value="Ricin_B-like_lectins"/>
</dbReference>
<organism evidence="3 4">
    <name type="scientific">Cutaneotrichosporon cavernicola</name>
    <dbReference type="NCBI Taxonomy" id="279322"/>
    <lineage>
        <taxon>Eukaryota</taxon>
        <taxon>Fungi</taxon>
        <taxon>Dikarya</taxon>
        <taxon>Basidiomycota</taxon>
        <taxon>Agaricomycotina</taxon>
        <taxon>Tremellomycetes</taxon>
        <taxon>Trichosporonales</taxon>
        <taxon>Trichosporonaceae</taxon>
        <taxon>Cutaneotrichosporon</taxon>
    </lineage>
</organism>